<keyword evidence="5" id="KW-1185">Reference proteome</keyword>
<proteinExistence type="inferred from homology"/>
<sequence length="224" mass="24802">MSHCHDEHAGHGGHDDHHHHHEEHDHSDDITPALQSSLYEYIDFDHITTLNEEEPGSGKAVVKKTWAERMDETPELASDADEQLLIHIPFTIQTKLHALLLRTSPSPSAPRTLKVIINRNDVDFSVAEDATATQEFELSQTSEIQELPVKRARFGAVRSVTLFFPDNFGEGEEETTRLSYLGFKGEPGMALGRAPGRIVYESAAQPGDHTVKGVGVNQMGKHVG</sequence>
<dbReference type="InterPro" id="IPR010400">
    <property type="entry name" value="PITH_dom"/>
</dbReference>
<name>A0A420YHN4_9PEZI</name>
<evidence type="ECO:0000256" key="1">
    <source>
        <dbReference type="ARBA" id="ARBA00025788"/>
    </source>
</evidence>
<dbReference type="InterPro" id="IPR008979">
    <property type="entry name" value="Galactose-bd-like_sf"/>
</dbReference>
<dbReference type="InterPro" id="IPR037047">
    <property type="entry name" value="PITH_dom_sf"/>
</dbReference>
<protein>
    <recommendedName>
        <fullName evidence="3">PITH domain-containing protein</fullName>
    </recommendedName>
</protein>
<comment type="caution">
    <text evidence="4">The sequence shown here is derived from an EMBL/GenBank/DDBJ whole genome shotgun (WGS) entry which is preliminary data.</text>
</comment>
<evidence type="ECO:0000256" key="2">
    <source>
        <dbReference type="SAM" id="MobiDB-lite"/>
    </source>
</evidence>
<dbReference type="AlphaFoldDB" id="A0A420YHN4"/>
<dbReference type="Pfam" id="PF06201">
    <property type="entry name" value="PITH"/>
    <property type="match status" value="1"/>
</dbReference>
<feature type="domain" description="PITH" evidence="3">
    <location>
        <begin position="27"/>
        <end position="203"/>
    </location>
</feature>
<accession>A0A420YHN4</accession>
<dbReference type="GO" id="GO:0005737">
    <property type="term" value="C:cytoplasm"/>
    <property type="evidence" value="ECO:0007669"/>
    <property type="project" value="UniProtKB-ARBA"/>
</dbReference>
<comment type="similarity">
    <text evidence="1">Belongs to the PITHD1 family.</text>
</comment>
<dbReference type="SUPFAM" id="SSF49785">
    <property type="entry name" value="Galactose-binding domain-like"/>
    <property type="match status" value="1"/>
</dbReference>
<evidence type="ECO:0000259" key="3">
    <source>
        <dbReference type="PROSITE" id="PS51532"/>
    </source>
</evidence>
<gene>
    <name evidence="4" type="ORF">DL546_007016</name>
</gene>
<evidence type="ECO:0000313" key="4">
    <source>
        <dbReference type="EMBL" id="RKU47383.1"/>
    </source>
</evidence>
<dbReference type="Gene3D" id="2.60.120.470">
    <property type="entry name" value="PITH domain"/>
    <property type="match status" value="1"/>
</dbReference>
<feature type="region of interest" description="Disordered" evidence="2">
    <location>
        <begin position="1"/>
        <end position="29"/>
    </location>
</feature>
<organism evidence="4 5">
    <name type="scientific">Coniochaeta pulveracea</name>
    <dbReference type="NCBI Taxonomy" id="177199"/>
    <lineage>
        <taxon>Eukaryota</taxon>
        <taxon>Fungi</taxon>
        <taxon>Dikarya</taxon>
        <taxon>Ascomycota</taxon>
        <taxon>Pezizomycotina</taxon>
        <taxon>Sordariomycetes</taxon>
        <taxon>Sordariomycetidae</taxon>
        <taxon>Coniochaetales</taxon>
        <taxon>Coniochaetaceae</taxon>
        <taxon>Coniochaeta</taxon>
    </lineage>
</organism>
<dbReference type="PROSITE" id="PS51532">
    <property type="entry name" value="PITH"/>
    <property type="match status" value="1"/>
</dbReference>
<dbReference type="InterPro" id="IPR045099">
    <property type="entry name" value="PITH1-like"/>
</dbReference>
<reference evidence="4 5" key="1">
    <citation type="submission" date="2018-08" db="EMBL/GenBank/DDBJ databases">
        <title>Draft genome of the lignicolous fungus Coniochaeta pulveracea.</title>
        <authorList>
            <person name="Borstlap C.J."/>
            <person name="De Witt R.N."/>
            <person name="Botha A."/>
            <person name="Volschenk H."/>
        </authorList>
    </citation>
    <scope>NUCLEOTIDE SEQUENCE [LARGE SCALE GENOMIC DNA]</scope>
    <source>
        <strain evidence="4 5">CAB683</strain>
    </source>
</reference>
<evidence type="ECO:0000313" key="5">
    <source>
        <dbReference type="Proteomes" id="UP000275385"/>
    </source>
</evidence>
<dbReference type="EMBL" id="QVQW01000009">
    <property type="protein sequence ID" value="RKU47383.1"/>
    <property type="molecule type" value="Genomic_DNA"/>
</dbReference>
<dbReference type="GO" id="GO:0005634">
    <property type="term" value="C:nucleus"/>
    <property type="evidence" value="ECO:0007669"/>
    <property type="project" value="TreeGrafter"/>
</dbReference>
<dbReference type="OrthoDB" id="2635at2759"/>
<dbReference type="PANTHER" id="PTHR12175:SF1">
    <property type="entry name" value="PITH DOMAIN-CONTAINING PROTEIN 1"/>
    <property type="match status" value="1"/>
</dbReference>
<dbReference type="PANTHER" id="PTHR12175">
    <property type="entry name" value="AD039 HT014 THIOREDOXIN FAMILY TRP26"/>
    <property type="match status" value="1"/>
</dbReference>
<dbReference type="Proteomes" id="UP000275385">
    <property type="component" value="Unassembled WGS sequence"/>
</dbReference>